<gene>
    <name evidence="2" type="ORF">SNEC2469_LOCUS21851</name>
</gene>
<evidence type="ECO:0000313" key="2">
    <source>
        <dbReference type="EMBL" id="CAE7752924.1"/>
    </source>
</evidence>
<reference evidence="2" key="1">
    <citation type="submission" date="2021-02" db="EMBL/GenBank/DDBJ databases">
        <authorList>
            <person name="Dougan E. K."/>
            <person name="Rhodes N."/>
            <person name="Thang M."/>
            <person name="Chan C."/>
        </authorList>
    </citation>
    <scope>NUCLEOTIDE SEQUENCE</scope>
</reference>
<dbReference type="OrthoDB" id="415012at2759"/>
<organism evidence="2 3">
    <name type="scientific">Symbiodinium necroappetens</name>
    <dbReference type="NCBI Taxonomy" id="1628268"/>
    <lineage>
        <taxon>Eukaryota</taxon>
        <taxon>Sar</taxon>
        <taxon>Alveolata</taxon>
        <taxon>Dinophyceae</taxon>
        <taxon>Suessiales</taxon>
        <taxon>Symbiodiniaceae</taxon>
        <taxon>Symbiodinium</taxon>
    </lineage>
</organism>
<proteinExistence type="predicted"/>
<protein>
    <recommendedName>
        <fullName evidence="4">C3H1-type domain-containing protein</fullName>
    </recommendedName>
</protein>
<name>A0A812XZV0_9DINO</name>
<evidence type="ECO:0008006" key="4">
    <source>
        <dbReference type="Google" id="ProtNLM"/>
    </source>
</evidence>
<dbReference type="EMBL" id="CAJNJA010039033">
    <property type="protein sequence ID" value="CAE7752924.1"/>
    <property type="molecule type" value="Genomic_DNA"/>
</dbReference>
<dbReference type="Proteomes" id="UP000601435">
    <property type="component" value="Unassembled WGS sequence"/>
</dbReference>
<evidence type="ECO:0000313" key="3">
    <source>
        <dbReference type="Proteomes" id="UP000601435"/>
    </source>
</evidence>
<feature type="region of interest" description="Disordered" evidence="1">
    <location>
        <begin position="52"/>
        <end position="71"/>
    </location>
</feature>
<comment type="caution">
    <text evidence="2">The sequence shown here is derived from an EMBL/GenBank/DDBJ whole genome shotgun (WGS) entry which is preliminary data.</text>
</comment>
<sequence length="143" mass="15427">MMRGSCTAWQLASTRGGSNSSLLTTFIGESMHGASSWLLEEEATGDDVLQTEHTGATAPGSPHSVSGTSTTTMGTLQPTESLGSKMHEAKLCRPCAWYWRPGSCLRGAECLHCHLCADGELGKRRFENRKLAKLRKKQSKGSL</sequence>
<keyword evidence="3" id="KW-1185">Reference proteome</keyword>
<dbReference type="AlphaFoldDB" id="A0A812XZV0"/>
<evidence type="ECO:0000256" key="1">
    <source>
        <dbReference type="SAM" id="MobiDB-lite"/>
    </source>
</evidence>
<accession>A0A812XZV0</accession>